<reference evidence="1" key="1">
    <citation type="submission" date="2019-04" db="EMBL/GenBank/DDBJ databases">
        <authorList>
            <person name="Cao Y."/>
            <person name="Sun X."/>
            <person name="Zhang Y."/>
        </authorList>
    </citation>
    <scope>NUCLEOTIDE SEQUENCE</scope>
</reference>
<protein>
    <submittedName>
        <fullName evidence="1">Uncharacterized protein</fullName>
    </submittedName>
</protein>
<dbReference type="EMBL" id="MK820013">
    <property type="protein sequence ID" value="QDF45940.1"/>
    <property type="molecule type" value="Genomic_DNA"/>
</dbReference>
<dbReference type="Proteomes" id="UP000435653">
    <property type="component" value="Segment"/>
</dbReference>
<accession>A0A6B7HX86</accession>
<sequence>MRYWKLKDPRGITEMSGNNIFVFGSNPEGRHGMGAAKAAMKFGAKLGIGRGLQGNTYALPTKNLKAGFTEKCTGITYHRSGKRSIPLSMIRDNILELYSVARSRPELTFVVVYQADASNLNGYSSNEIMDTFIIGMDVPNNILIHESFRSRYDG</sequence>
<gene>
    <name evidence="1" type="ORF">vBVpaPMGD2_1</name>
</gene>
<evidence type="ECO:0000313" key="1">
    <source>
        <dbReference type="EMBL" id="QDF45940.1"/>
    </source>
</evidence>
<evidence type="ECO:0000313" key="2">
    <source>
        <dbReference type="Proteomes" id="UP000435653"/>
    </source>
</evidence>
<organism evidence="1 2">
    <name type="scientific">Vibrio phage vB_VpaP_MGD2</name>
    <dbReference type="NCBI Taxonomy" id="2565877"/>
    <lineage>
        <taxon>Viruses</taxon>
        <taxon>Duplodnaviria</taxon>
        <taxon>Heunggongvirae</taxon>
        <taxon>Uroviricota</taxon>
        <taxon>Caudoviricetes</taxon>
        <taxon>Autographivirales</taxon>
        <taxon>Autosignataviridae</taxon>
        <taxon>Colwellvirinae</taxon>
        <taxon>Kaohsiungvirus</taxon>
        <taxon>Kaohsiungvirus MGD2</taxon>
    </lineage>
</organism>
<proteinExistence type="predicted"/>
<keyword evidence="2" id="KW-1185">Reference proteome</keyword>
<name>A0A6B7HX86_9CAUD</name>